<feature type="domain" description="BHLH" evidence="7">
    <location>
        <begin position="254"/>
        <end position="354"/>
    </location>
</feature>
<keyword evidence="5" id="KW-0539">Nucleus</keyword>
<keyword evidence="4" id="KW-0804">Transcription</keyword>
<proteinExistence type="predicted"/>
<dbReference type="GO" id="GO:0005634">
    <property type="term" value="C:nucleus"/>
    <property type="evidence" value="ECO:0007669"/>
    <property type="project" value="UniProtKB-SubCell"/>
</dbReference>
<evidence type="ECO:0000256" key="2">
    <source>
        <dbReference type="ARBA" id="ARBA00023015"/>
    </source>
</evidence>
<evidence type="ECO:0000259" key="7">
    <source>
        <dbReference type="PROSITE" id="PS50888"/>
    </source>
</evidence>
<feature type="compositionally biased region" description="Low complexity" evidence="6">
    <location>
        <begin position="218"/>
        <end position="230"/>
    </location>
</feature>
<evidence type="ECO:0000256" key="4">
    <source>
        <dbReference type="ARBA" id="ARBA00023163"/>
    </source>
</evidence>
<evidence type="ECO:0000256" key="5">
    <source>
        <dbReference type="ARBA" id="ARBA00023242"/>
    </source>
</evidence>
<dbReference type="InterPro" id="IPR036638">
    <property type="entry name" value="HLH_DNA-bd_sf"/>
</dbReference>
<keyword evidence="2" id="KW-0805">Transcription regulation</keyword>
<dbReference type="Proteomes" id="UP000217199">
    <property type="component" value="Unassembled WGS sequence"/>
</dbReference>
<comment type="caution">
    <text evidence="8">The sequence shown here is derived from an EMBL/GenBank/DDBJ whole genome shotgun (WGS) entry which is preliminary data.</text>
</comment>
<dbReference type="InterPro" id="IPR011598">
    <property type="entry name" value="bHLH_dom"/>
</dbReference>
<reference evidence="8 9" key="1">
    <citation type="journal article" date="2017" name="Mol. Ecol.">
        <title>Comparative and population genomic landscape of Phellinus noxius: A hypervariable fungus causing root rot in trees.</title>
        <authorList>
            <person name="Chung C.L."/>
            <person name="Lee T.J."/>
            <person name="Akiba M."/>
            <person name="Lee H.H."/>
            <person name="Kuo T.H."/>
            <person name="Liu D."/>
            <person name="Ke H.M."/>
            <person name="Yokoi T."/>
            <person name="Roa M.B."/>
            <person name="Lu M.J."/>
            <person name="Chang Y.Y."/>
            <person name="Ann P.J."/>
            <person name="Tsai J.N."/>
            <person name="Chen C.Y."/>
            <person name="Tzean S.S."/>
            <person name="Ota Y."/>
            <person name="Hattori T."/>
            <person name="Sahashi N."/>
            <person name="Liou R.F."/>
            <person name="Kikuchi T."/>
            <person name="Tsai I.J."/>
        </authorList>
    </citation>
    <scope>NUCLEOTIDE SEQUENCE [LARGE SCALE GENOMIC DNA]</scope>
    <source>
        <strain evidence="8 9">FFPRI411160</strain>
    </source>
</reference>
<dbReference type="PROSITE" id="PS50888">
    <property type="entry name" value="BHLH"/>
    <property type="match status" value="1"/>
</dbReference>
<dbReference type="STRING" id="2282107.A0A286U9L1"/>
<keyword evidence="9" id="KW-1185">Reference proteome</keyword>
<organism evidence="8 9">
    <name type="scientific">Pyrrhoderma noxium</name>
    <dbReference type="NCBI Taxonomy" id="2282107"/>
    <lineage>
        <taxon>Eukaryota</taxon>
        <taxon>Fungi</taxon>
        <taxon>Dikarya</taxon>
        <taxon>Basidiomycota</taxon>
        <taxon>Agaricomycotina</taxon>
        <taxon>Agaricomycetes</taxon>
        <taxon>Hymenochaetales</taxon>
        <taxon>Hymenochaetaceae</taxon>
        <taxon>Pyrrhoderma</taxon>
    </lineage>
</organism>
<gene>
    <name evidence="8" type="ORF">PNOK_0786900</name>
</gene>
<evidence type="ECO:0000256" key="1">
    <source>
        <dbReference type="ARBA" id="ARBA00004123"/>
    </source>
</evidence>
<dbReference type="InterPro" id="IPR052207">
    <property type="entry name" value="Max-like/E-box_TFs"/>
</dbReference>
<dbReference type="AlphaFoldDB" id="A0A286U9L1"/>
<evidence type="ECO:0000313" key="9">
    <source>
        <dbReference type="Proteomes" id="UP000217199"/>
    </source>
</evidence>
<dbReference type="EMBL" id="NBII01000008">
    <property type="protein sequence ID" value="PAV16249.1"/>
    <property type="molecule type" value="Genomic_DNA"/>
</dbReference>
<feature type="region of interest" description="Disordered" evidence="6">
    <location>
        <begin position="145"/>
        <end position="267"/>
    </location>
</feature>
<evidence type="ECO:0000256" key="3">
    <source>
        <dbReference type="ARBA" id="ARBA00023125"/>
    </source>
</evidence>
<dbReference type="GO" id="GO:0000981">
    <property type="term" value="F:DNA-binding transcription factor activity, RNA polymerase II-specific"/>
    <property type="evidence" value="ECO:0007669"/>
    <property type="project" value="TreeGrafter"/>
</dbReference>
<feature type="compositionally biased region" description="Basic and acidic residues" evidence="6">
    <location>
        <begin position="327"/>
        <end position="337"/>
    </location>
</feature>
<dbReference type="Gene3D" id="4.10.280.10">
    <property type="entry name" value="Helix-loop-helix DNA-binding domain"/>
    <property type="match status" value="1"/>
</dbReference>
<feature type="region of interest" description="Disordered" evidence="6">
    <location>
        <begin position="300"/>
        <end position="338"/>
    </location>
</feature>
<dbReference type="PANTHER" id="PTHR15741">
    <property type="entry name" value="BASIC HELIX-LOOP-HELIX ZIP TRANSCRIPTION FACTOR"/>
    <property type="match status" value="1"/>
</dbReference>
<evidence type="ECO:0000313" key="8">
    <source>
        <dbReference type="EMBL" id="PAV16249.1"/>
    </source>
</evidence>
<dbReference type="PANTHER" id="PTHR15741:SF27">
    <property type="entry name" value="TRANSCRIPTION FACTOR AP-4"/>
    <property type="match status" value="1"/>
</dbReference>
<feature type="compositionally biased region" description="Low complexity" evidence="6">
    <location>
        <begin position="157"/>
        <end position="173"/>
    </location>
</feature>
<comment type="subcellular location">
    <subcellularLocation>
        <location evidence="1">Nucleus</location>
    </subcellularLocation>
</comment>
<dbReference type="GO" id="GO:0046983">
    <property type="term" value="F:protein dimerization activity"/>
    <property type="evidence" value="ECO:0007669"/>
    <property type="project" value="InterPro"/>
</dbReference>
<name>A0A286U9L1_9AGAM</name>
<sequence length="411" mass="45033">MAVMPLLTPSETLKFESALHGFSETLGPEWAMYTGDHELKYADQLPPRKEGSEQLAKATKDLMSLDTRSLRWNESADRDVLSLDLPTTSPITNASHSSHTSHNATHFRPLGLHMSAFSDHSLFSHFPSHVHQNFLGSSMSSLQRPPLTISPNHMFDSSSNSDSQRSLSSVSTDPTPPPPTPPSLKRPYPSSSDLVAIAGPSSVPTPSMPRPQAKRARASSSISVDSAQSRQTLTPDGQSPGGSGARPTLLTPSQKKANHIQSEQKRRANIRRGYEALCETVPALREAIRLEEEEIVRAQTEAQADSVTVGKSKRKARTKRGTNTGESGEKTDGRAGPRSENVVLQKTIDYINDLLSERLSLIDRLESARKRLPQGHPSLQYTRDTTPLWEREWSGGVGMLDDGDSDDEDES</sequence>
<dbReference type="GO" id="GO:0000978">
    <property type="term" value="F:RNA polymerase II cis-regulatory region sequence-specific DNA binding"/>
    <property type="evidence" value="ECO:0007669"/>
    <property type="project" value="TreeGrafter"/>
</dbReference>
<keyword evidence="3" id="KW-0238">DNA-binding</keyword>
<feature type="compositionally biased region" description="Polar residues" evidence="6">
    <location>
        <begin position="250"/>
        <end position="261"/>
    </location>
</feature>
<accession>A0A286U9L1</accession>
<protein>
    <recommendedName>
        <fullName evidence="7">BHLH domain-containing protein</fullName>
    </recommendedName>
</protein>
<evidence type="ECO:0000256" key="6">
    <source>
        <dbReference type="SAM" id="MobiDB-lite"/>
    </source>
</evidence>
<dbReference type="SUPFAM" id="SSF47459">
    <property type="entry name" value="HLH, helix-loop-helix DNA-binding domain"/>
    <property type="match status" value="1"/>
</dbReference>
<feature type="compositionally biased region" description="Basic residues" evidence="6">
    <location>
        <begin position="311"/>
        <end position="320"/>
    </location>
</feature>
<dbReference type="OrthoDB" id="5778525at2759"/>
<feature type="compositionally biased region" description="Pro residues" evidence="6">
    <location>
        <begin position="174"/>
        <end position="184"/>
    </location>
</feature>
<dbReference type="InParanoid" id="A0A286U9L1"/>